<dbReference type="EMBL" id="DS549061">
    <property type="protein sequence ID" value="EDR26676.1"/>
    <property type="molecule type" value="Genomic_DNA"/>
</dbReference>
<accession>B0EFJ4</accession>
<name>B0EFJ4_ENTDS</name>
<gene>
    <name evidence="1" type="ORF">EDI_271920</name>
</gene>
<dbReference type="OrthoDB" id="26268at2759"/>
<organism evidence="2">
    <name type="scientific">Entamoeba dispar (strain ATCC PRA-260 / SAW760)</name>
    <dbReference type="NCBI Taxonomy" id="370354"/>
    <lineage>
        <taxon>Eukaryota</taxon>
        <taxon>Amoebozoa</taxon>
        <taxon>Evosea</taxon>
        <taxon>Archamoebae</taxon>
        <taxon>Mastigamoebida</taxon>
        <taxon>Entamoebidae</taxon>
        <taxon>Entamoeba</taxon>
    </lineage>
</organism>
<dbReference type="OMA" id="PFIFVCR"/>
<dbReference type="eggNOG" id="ENOG502RDB1">
    <property type="taxonomic scope" value="Eukaryota"/>
</dbReference>
<evidence type="ECO:0000313" key="1">
    <source>
        <dbReference type="EMBL" id="EDR26676.1"/>
    </source>
</evidence>
<dbReference type="VEuPathDB" id="AmoebaDB:EDI_271920"/>
<keyword evidence="2" id="KW-1185">Reference proteome</keyword>
<dbReference type="RefSeq" id="XP_001737056.1">
    <property type="nucleotide sequence ID" value="XM_001737004.1"/>
</dbReference>
<dbReference type="KEGG" id="edi:EDI_271920"/>
<dbReference type="Proteomes" id="UP000008076">
    <property type="component" value="Unassembled WGS sequence"/>
</dbReference>
<sequence>MSEARQIYPSLVVTFNEDINSLKESSKGTILEPFFNDNSPISSDMTEIVAVNDYIQKNSLADLPDVFVCEKIEKMIQGGVKPFQAMEFGKILGNNDKMTLFFEMIKPSTMYFIAQEDEKKILRLFLFGLYKMKALSPPVLRIVKQMYFEPVNIPCQSKIKKPKNEISELVNYRLGDMENALDEMRKKVSQLTMKVTPIESEESLTIQKNYSNEEKELVKVQPKQNEKKPNDNPFIFVCRENKTYIKIIDGKLRGNVYYVDCNNEDISIELKEDQLFITDSERNSIQIHQMDISEKIELLWEVVDPIFNSNVENMNIESMTTNENWQLFDDLLNN</sequence>
<dbReference type="GeneID" id="5882075"/>
<protein>
    <submittedName>
        <fullName evidence="1">Uncharacterized protein</fullName>
    </submittedName>
</protein>
<proteinExistence type="predicted"/>
<dbReference type="AlphaFoldDB" id="B0EFJ4"/>
<reference evidence="2" key="1">
    <citation type="submission" date="2007-12" db="EMBL/GenBank/DDBJ databases">
        <title>Annotation of Entamoeba dispar SAW760.</title>
        <authorList>
            <person name="Lorenzi H."/>
            <person name="Inman J."/>
            <person name="Schobel S."/>
            <person name="Amedeo P."/>
            <person name="Caler E."/>
        </authorList>
    </citation>
    <scope>NUCLEOTIDE SEQUENCE [LARGE SCALE GENOMIC DNA]</scope>
    <source>
        <strain evidence="2">ATCC PRA-260 / SAW760</strain>
    </source>
</reference>
<evidence type="ECO:0000313" key="2">
    <source>
        <dbReference type="Proteomes" id="UP000008076"/>
    </source>
</evidence>